<sequence>MWVLYYRLTHFPPPRILALKNTAAHNLPQIYTAIDMAAPARLTEAEKLNLPLHGNVAYKRKQLDALLGGKPRTLARVETSITANKDIHNGDDPKKLKYATKDAKLQRWQRRVEKSSRTELITPIFAALKYDPDFVDDFVASTEDDALRRRVPNPHL</sequence>
<evidence type="ECO:0000313" key="2">
    <source>
        <dbReference type="Proteomes" id="UP000215453"/>
    </source>
</evidence>
<dbReference type="EMBL" id="LT882678">
    <property type="protein sequence ID" value="SMY23106.1"/>
    <property type="molecule type" value="Genomic_DNA"/>
</dbReference>
<protein>
    <submittedName>
        <fullName evidence="1">Uncharacterized protein</fullName>
    </submittedName>
</protein>
<reference evidence="1 2" key="1">
    <citation type="submission" date="2016-10" db="EMBL/GenBank/DDBJ databases">
        <authorList>
            <person name="Varghese N."/>
        </authorList>
    </citation>
    <scope>NUCLEOTIDE SEQUENCE [LARGE SCALE GENOMIC DNA]</scope>
</reference>
<gene>
    <name evidence="1" type="ORF">ZT1A5_G4546</name>
</gene>
<evidence type="ECO:0000313" key="1">
    <source>
        <dbReference type="EMBL" id="SMY23106.1"/>
    </source>
</evidence>
<organism evidence="1 2">
    <name type="scientific">Zymoseptoria tritici ST99CH_1A5</name>
    <dbReference type="NCBI Taxonomy" id="1276529"/>
    <lineage>
        <taxon>Eukaryota</taxon>
        <taxon>Fungi</taxon>
        <taxon>Dikarya</taxon>
        <taxon>Ascomycota</taxon>
        <taxon>Pezizomycotina</taxon>
        <taxon>Dothideomycetes</taxon>
        <taxon>Dothideomycetidae</taxon>
        <taxon>Mycosphaerellales</taxon>
        <taxon>Mycosphaerellaceae</taxon>
        <taxon>Zymoseptoria</taxon>
    </lineage>
</organism>
<name>A0A1Y6LFF9_ZYMTR</name>
<dbReference type="AlphaFoldDB" id="A0A1Y6LFF9"/>
<accession>A0A1Y6LFF9</accession>
<proteinExistence type="predicted"/>
<dbReference type="Proteomes" id="UP000215453">
    <property type="component" value="Chromosome 3"/>
</dbReference>